<gene>
    <name evidence="6" type="ORF">IBL28_20650</name>
</gene>
<dbReference type="GO" id="GO:0004308">
    <property type="term" value="F:exo-alpha-sialidase activity"/>
    <property type="evidence" value="ECO:0007669"/>
    <property type="project" value="UniProtKB-EC"/>
</dbReference>
<dbReference type="GO" id="GO:0009313">
    <property type="term" value="P:oligosaccharide catabolic process"/>
    <property type="evidence" value="ECO:0007669"/>
    <property type="project" value="TreeGrafter"/>
</dbReference>
<organism evidence="6 7">
    <name type="scientific">Sinomicrobium weinanense</name>
    <dbReference type="NCBI Taxonomy" id="2842200"/>
    <lineage>
        <taxon>Bacteria</taxon>
        <taxon>Pseudomonadati</taxon>
        <taxon>Bacteroidota</taxon>
        <taxon>Flavobacteriia</taxon>
        <taxon>Flavobacteriales</taxon>
        <taxon>Flavobacteriaceae</taxon>
        <taxon>Sinomicrobium</taxon>
    </lineage>
</organism>
<evidence type="ECO:0000259" key="4">
    <source>
        <dbReference type="Pfam" id="PF13859"/>
    </source>
</evidence>
<dbReference type="Proteomes" id="UP000653730">
    <property type="component" value="Unassembled WGS sequence"/>
</dbReference>
<comment type="similarity">
    <text evidence="2">Belongs to the glycosyl hydrolase 33 family.</text>
</comment>
<dbReference type="InterPro" id="IPR036278">
    <property type="entry name" value="Sialidase_sf"/>
</dbReference>
<evidence type="ECO:0000259" key="5">
    <source>
        <dbReference type="Pfam" id="PF14873"/>
    </source>
</evidence>
<sequence>MKNRLLILLFLYTIVSSCKTAKEDIQILQHRLEYPVLKSRPYNHVLLLEIQNRDSLTPVRLSGVDIDLSGKTVLSDIESIALYAVGEESRFIAKDSPVFATSGTVTQTVHLKGDMLLEGVKNFFWVSLKLKKEADISHKITVSCEAVKIGNTQVRPEPVAPGQSKMLNMGVAVRKHGDDGVHTYRIPSLVTTRSGTLIAGYDMRYDNARDLQGNIDIGISRSTDGGKTWGDHKVVLDRGAWGGLPEKFNGVSDASLLVDQTTGRVFVAGLWMHGVLDKNGNWITGLKENSDAWNHQWKNKGSQPGFGLRETSQFLLASSTDDGLSWEEPVNITEMCKKQDWWLWAPAPGNGITTRNGTLVFPTQGRDASGEPFSNITFSTDGGKHWATSTPAYKNTTECAVVELANGSLMLNMRDNRNRKEKGEANGRAVAITRDMGETWAEHPSSHGALIEPVCMASLYKHEYTEGGKKRSILFFSNPNDKERRKNMTIKASLDNGKTWPEKYWILLDEGSGRGYSSLSSVDKNTIGILYEGSQADMTFQAVDIAFIIKDQH</sequence>
<evidence type="ECO:0000256" key="2">
    <source>
        <dbReference type="ARBA" id="ARBA00009348"/>
    </source>
</evidence>
<dbReference type="EC" id="3.2.1.18" evidence="3"/>
<dbReference type="GO" id="GO:0006689">
    <property type="term" value="P:ganglioside catabolic process"/>
    <property type="evidence" value="ECO:0007669"/>
    <property type="project" value="TreeGrafter"/>
</dbReference>
<dbReference type="CDD" id="cd15482">
    <property type="entry name" value="Sialidase_non-viral"/>
    <property type="match status" value="1"/>
</dbReference>
<keyword evidence="7" id="KW-1185">Reference proteome</keyword>
<dbReference type="InterPro" id="IPR029456">
    <property type="entry name" value="Sialidase_N"/>
</dbReference>
<feature type="domain" description="Sialidase" evidence="4">
    <location>
        <begin position="186"/>
        <end position="498"/>
    </location>
</feature>
<dbReference type="AlphaFoldDB" id="A0A926JVK2"/>
<dbReference type="Gene3D" id="2.120.10.10">
    <property type="match status" value="1"/>
</dbReference>
<dbReference type="PANTHER" id="PTHR10628:SF30">
    <property type="entry name" value="EXO-ALPHA-SIALIDASE"/>
    <property type="match status" value="1"/>
</dbReference>
<evidence type="ECO:0000256" key="3">
    <source>
        <dbReference type="ARBA" id="ARBA00012733"/>
    </source>
</evidence>
<dbReference type="RefSeq" id="WP_187967510.1">
    <property type="nucleotide sequence ID" value="NZ_JACVDC010000111.1"/>
</dbReference>
<dbReference type="SUPFAM" id="SSF50939">
    <property type="entry name" value="Sialidases"/>
    <property type="match status" value="1"/>
</dbReference>
<comment type="catalytic activity">
    <reaction evidence="1">
        <text>Hydrolysis of alpha-(2-&gt;3)-, alpha-(2-&gt;6)-, alpha-(2-&gt;8)- glycosidic linkages of terminal sialic acid residues in oligosaccharides, glycoproteins, glycolipids, colominic acid and synthetic substrates.</text>
        <dbReference type="EC" id="3.2.1.18"/>
    </reaction>
</comment>
<dbReference type="Gene3D" id="2.60.40.1290">
    <property type="match status" value="2"/>
</dbReference>
<dbReference type="EMBL" id="JACVDC010000111">
    <property type="protein sequence ID" value="MBC9798390.1"/>
    <property type="molecule type" value="Genomic_DNA"/>
</dbReference>
<accession>A0A926JVK2</accession>
<dbReference type="InterPro" id="IPR026856">
    <property type="entry name" value="Sialidase_fam"/>
</dbReference>
<evidence type="ECO:0000313" key="6">
    <source>
        <dbReference type="EMBL" id="MBC9798390.1"/>
    </source>
</evidence>
<feature type="domain" description="Sialidase N-terminal" evidence="5">
    <location>
        <begin position="26"/>
        <end position="151"/>
    </location>
</feature>
<evidence type="ECO:0000256" key="1">
    <source>
        <dbReference type="ARBA" id="ARBA00000427"/>
    </source>
</evidence>
<reference evidence="6 7" key="1">
    <citation type="submission" date="2020-09" db="EMBL/GenBank/DDBJ databases">
        <title>Sinomicrobium weinanense sp. nov., a halophilic bacteria isolated from saline-alkali soil.</title>
        <authorList>
            <person name="Wu P."/>
            <person name="Ren H."/>
            <person name="Mei Y."/>
            <person name="Liang Y."/>
            <person name="Chen Z."/>
        </authorList>
    </citation>
    <scope>NUCLEOTIDE SEQUENCE [LARGE SCALE GENOMIC DNA]</scope>
    <source>
        <strain evidence="6 7">FJxs</strain>
    </source>
</reference>
<dbReference type="GO" id="GO:0016020">
    <property type="term" value="C:membrane"/>
    <property type="evidence" value="ECO:0007669"/>
    <property type="project" value="TreeGrafter"/>
</dbReference>
<dbReference type="PANTHER" id="PTHR10628">
    <property type="entry name" value="SIALIDASE"/>
    <property type="match status" value="1"/>
</dbReference>
<dbReference type="PROSITE" id="PS51257">
    <property type="entry name" value="PROKAR_LIPOPROTEIN"/>
    <property type="match status" value="1"/>
</dbReference>
<dbReference type="Pfam" id="PF13859">
    <property type="entry name" value="BNR_3"/>
    <property type="match status" value="1"/>
</dbReference>
<protein>
    <recommendedName>
        <fullName evidence="3">exo-alpha-sialidase</fullName>
        <ecNumber evidence="3">3.2.1.18</ecNumber>
    </recommendedName>
</protein>
<comment type="caution">
    <text evidence="6">The sequence shown here is derived from an EMBL/GenBank/DDBJ whole genome shotgun (WGS) entry which is preliminary data.</text>
</comment>
<proteinExistence type="inferred from homology"/>
<name>A0A926JVK2_9FLAO</name>
<evidence type="ECO:0000313" key="7">
    <source>
        <dbReference type="Proteomes" id="UP000653730"/>
    </source>
</evidence>
<dbReference type="InterPro" id="IPR011040">
    <property type="entry name" value="Sialidase"/>
</dbReference>
<dbReference type="Pfam" id="PF14873">
    <property type="entry name" value="BNR_assoc_N"/>
    <property type="match status" value="1"/>
</dbReference>
<dbReference type="GO" id="GO:0005737">
    <property type="term" value="C:cytoplasm"/>
    <property type="evidence" value="ECO:0007669"/>
    <property type="project" value="TreeGrafter"/>
</dbReference>